<dbReference type="SUPFAM" id="SSF48652">
    <property type="entry name" value="Tetraspanin"/>
    <property type="match status" value="1"/>
</dbReference>
<dbReference type="InterPro" id="IPR000301">
    <property type="entry name" value="Tetraspanin_animals"/>
</dbReference>
<feature type="disulfide bond" evidence="6">
    <location>
        <begin position="142"/>
        <end position="159"/>
    </location>
</feature>
<evidence type="ECO:0000256" key="4">
    <source>
        <dbReference type="ARBA" id="ARBA00022989"/>
    </source>
</evidence>
<dbReference type="PANTHER" id="PTHR19282:SF380">
    <property type="entry name" value="TETRASPANIN-8"/>
    <property type="match status" value="1"/>
</dbReference>
<evidence type="ECO:0000256" key="1">
    <source>
        <dbReference type="ARBA" id="ARBA00004141"/>
    </source>
</evidence>
<comment type="subcellular location">
    <subcellularLocation>
        <location evidence="1 7">Membrane</location>
        <topology evidence="1 7">Multi-pass membrane protein</topology>
    </subcellularLocation>
</comment>
<evidence type="ECO:0000256" key="7">
    <source>
        <dbReference type="RuleBase" id="RU361218"/>
    </source>
</evidence>
<evidence type="ECO:0000313" key="8">
    <source>
        <dbReference type="EMBL" id="KAK1166780.1"/>
    </source>
</evidence>
<feature type="transmembrane region" description="Helical" evidence="7">
    <location>
        <begin position="196"/>
        <end position="220"/>
    </location>
</feature>
<dbReference type="PIRSF" id="PIRSF002419">
    <property type="entry name" value="Tetraspanin"/>
    <property type="match status" value="1"/>
</dbReference>
<dbReference type="InterPro" id="IPR018499">
    <property type="entry name" value="Tetraspanin/Peripherin"/>
</dbReference>
<dbReference type="GO" id="GO:0005886">
    <property type="term" value="C:plasma membrane"/>
    <property type="evidence" value="ECO:0007669"/>
    <property type="project" value="TreeGrafter"/>
</dbReference>
<keyword evidence="5 7" id="KW-0472">Membrane</keyword>
<keyword evidence="4 7" id="KW-1133">Transmembrane helix</keyword>
<feature type="transmembrane region" description="Helical" evidence="7">
    <location>
        <begin position="47"/>
        <end position="66"/>
    </location>
</feature>
<dbReference type="Proteomes" id="UP001230051">
    <property type="component" value="Unassembled WGS sequence"/>
</dbReference>
<comment type="caution">
    <text evidence="8">The sequence shown here is derived from an EMBL/GenBank/DDBJ whole genome shotgun (WGS) entry which is preliminary data.</text>
</comment>
<evidence type="ECO:0000256" key="5">
    <source>
        <dbReference type="ARBA" id="ARBA00023136"/>
    </source>
</evidence>
<keyword evidence="6" id="KW-1015">Disulfide bond</keyword>
<feature type="transmembrane region" description="Helical" evidence="7">
    <location>
        <begin position="12"/>
        <end position="35"/>
    </location>
</feature>
<dbReference type="InterPro" id="IPR008952">
    <property type="entry name" value="Tetraspanin_EC2_sf"/>
</dbReference>
<feature type="transmembrane region" description="Helical" evidence="7">
    <location>
        <begin position="78"/>
        <end position="103"/>
    </location>
</feature>
<dbReference type="EMBL" id="JAGXEW010000010">
    <property type="protein sequence ID" value="KAK1166780.1"/>
    <property type="molecule type" value="Genomic_DNA"/>
</dbReference>
<evidence type="ECO:0000256" key="3">
    <source>
        <dbReference type="ARBA" id="ARBA00022692"/>
    </source>
</evidence>
<dbReference type="PANTHER" id="PTHR19282">
    <property type="entry name" value="TETRASPANIN"/>
    <property type="match status" value="1"/>
</dbReference>
<evidence type="ECO:0000256" key="6">
    <source>
        <dbReference type="PIRSR" id="PIRSR002419-1"/>
    </source>
</evidence>
<proteinExistence type="inferred from homology"/>
<evidence type="ECO:0000313" key="9">
    <source>
        <dbReference type="Proteomes" id="UP001230051"/>
    </source>
</evidence>
<gene>
    <name evidence="8" type="primary">TSPAN8</name>
    <name evidence="8" type="ORF">AOXY_G11378</name>
</gene>
<dbReference type="PRINTS" id="PR00259">
    <property type="entry name" value="TMFOUR"/>
</dbReference>
<reference evidence="8" key="1">
    <citation type="submission" date="2022-02" db="EMBL/GenBank/DDBJ databases">
        <title>Atlantic sturgeon de novo genome assembly.</title>
        <authorList>
            <person name="Stock M."/>
            <person name="Klopp C."/>
            <person name="Guiguen Y."/>
            <person name="Cabau C."/>
            <person name="Parinello H."/>
            <person name="Santidrian Yebra-Pimentel E."/>
            <person name="Kuhl H."/>
            <person name="Dirks R.P."/>
            <person name="Guessner J."/>
            <person name="Wuertz S."/>
            <person name="Du K."/>
            <person name="Schartl M."/>
        </authorList>
    </citation>
    <scope>NUCLEOTIDE SEQUENCE</scope>
    <source>
        <strain evidence="8">STURGEONOMICS-FGT-2020</strain>
        <tissue evidence="8">Whole blood</tissue>
    </source>
</reference>
<keyword evidence="9" id="KW-1185">Reference proteome</keyword>
<sequence length="225" mass="24523">MAGVSGCMKYSMFFFNFLFWLCGCFILGVSIWLRVSKDVQHTVQEDIPAINLMIAIGAIITGLGFFGCCGAIRESRCLLLLFFIGLLLIFILLVAAGILGVVYRLKAEGMLTDTLQKYIPIDTQSAEFKTDIENLQTQGKCCGLIKGAQDWGGVAPASCNCTDKPASDCVLYKGTNVYKQPCLQFLTDMMTKHAGIILGVAFGLAVVMLFGLGFSMSLYCQIGRK</sequence>
<protein>
    <recommendedName>
        <fullName evidence="7">Tetraspanin</fullName>
    </recommendedName>
</protein>
<evidence type="ECO:0000256" key="2">
    <source>
        <dbReference type="ARBA" id="ARBA00006840"/>
    </source>
</evidence>
<keyword evidence="3 7" id="KW-0812">Transmembrane</keyword>
<dbReference type="Gene3D" id="1.10.1450.10">
    <property type="entry name" value="Tetraspanin"/>
    <property type="match status" value="1"/>
</dbReference>
<dbReference type="AlphaFoldDB" id="A0AAD8DCM5"/>
<name>A0AAD8DCM5_ACIOX</name>
<organism evidence="8 9">
    <name type="scientific">Acipenser oxyrinchus oxyrinchus</name>
    <dbReference type="NCBI Taxonomy" id="40147"/>
    <lineage>
        <taxon>Eukaryota</taxon>
        <taxon>Metazoa</taxon>
        <taxon>Chordata</taxon>
        <taxon>Craniata</taxon>
        <taxon>Vertebrata</taxon>
        <taxon>Euteleostomi</taxon>
        <taxon>Actinopterygii</taxon>
        <taxon>Chondrostei</taxon>
        <taxon>Acipenseriformes</taxon>
        <taxon>Acipenseridae</taxon>
        <taxon>Acipenser</taxon>
    </lineage>
</organism>
<accession>A0AAD8DCM5</accession>
<comment type="similarity">
    <text evidence="2 7">Belongs to the tetraspanin (TM4SF) family.</text>
</comment>
<dbReference type="Pfam" id="PF00335">
    <property type="entry name" value="Tetraspanin"/>
    <property type="match status" value="1"/>
</dbReference>